<organism evidence="8 9">
    <name type="scientific">Candidatus Magnetoglobus multicellularis str. Araruama</name>
    <dbReference type="NCBI Taxonomy" id="890399"/>
    <lineage>
        <taxon>Bacteria</taxon>
        <taxon>Pseudomonadati</taxon>
        <taxon>Thermodesulfobacteriota</taxon>
        <taxon>Desulfobacteria</taxon>
        <taxon>Desulfobacterales</taxon>
        <taxon>Desulfobacteraceae</taxon>
        <taxon>Candidatus Magnetoglobus</taxon>
    </lineage>
</organism>
<dbReference type="PROSITE" id="PS51900">
    <property type="entry name" value="CB"/>
    <property type="match status" value="1"/>
</dbReference>
<evidence type="ECO:0000313" key="8">
    <source>
        <dbReference type="EMBL" id="ETR67597.1"/>
    </source>
</evidence>
<evidence type="ECO:0000259" key="7">
    <source>
        <dbReference type="PROSITE" id="PS51900"/>
    </source>
</evidence>
<dbReference type="EMBL" id="ATBP01001305">
    <property type="protein sequence ID" value="ETR67597.1"/>
    <property type="molecule type" value="Genomic_DNA"/>
</dbReference>
<dbReference type="InterPro" id="IPR010998">
    <property type="entry name" value="Integrase_recombinase_N"/>
</dbReference>
<dbReference type="PANTHER" id="PTHR30349">
    <property type="entry name" value="PHAGE INTEGRASE-RELATED"/>
    <property type="match status" value="1"/>
</dbReference>
<comment type="caution">
    <text evidence="8">The sequence shown here is derived from an EMBL/GenBank/DDBJ whole genome shotgun (WGS) entry which is preliminary data.</text>
</comment>
<protein>
    <submittedName>
        <fullName evidence="8">Integrase family protein</fullName>
    </submittedName>
</protein>
<dbReference type="AlphaFoldDB" id="A0A1V1NYB5"/>
<name>A0A1V1NYB5_9BACT</name>
<dbReference type="GO" id="GO:0015074">
    <property type="term" value="P:DNA integration"/>
    <property type="evidence" value="ECO:0007669"/>
    <property type="project" value="UniProtKB-KW"/>
</dbReference>
<dbReference type="InterPro" id="IPR011010">
    <property type="entry name" value="DNA_brk_join_enz"/>
</dbReference>
<dbReference type="GO" id="GO:0007059">
    <property type="term" value="P:chromosome segregation"/>
    <property type="evidence" value="ECO:0007669"/>
    <property type="project" value="UniProtKB-KW"/>
</dbReference>
<dbReference type="Pfam" id="PF00589">
    <property type="entry name" value="Phage_integrase"/>
    <property type="match status" value="1"/>
</dbReference>
<feature type="domain" description="Core-binding (CB)" evidence="7">
    <location>
        <begin position="27"/>
        <end position="120"/>
    </location>
</feature>
<proteinExistence type="predicted"/>
<dbReference type="Gene3D" id="1.10.443.10">
    <property type="entry name" value="Intergrase catalytic core"/>
    <property type="match status" value="1"/>
</dbReference>
<dbReference type="GO" id="GO:0006310">
    <property type="term" value="P:DNA recombination"/>
    <property type="evidence" value="ECO:0007669"/>
    <property type="project" value="UniProtKB-KW"/>
</dbReference>
<dbReference type="InterPro" id="IPR002104">
    <property type="entry name" value="Integrase_catalytic"/>
</dbReference>
<reference evidence="9" key="1">
    <citation type="submission" date="2012-11" db="EMBL/GenBank/DDBJ databases">
        <authorList>
            <person name="Lucero-Rivera Y.E."/>
            <person name="Tovar-Ramirez D."/>
        </authorList>
    </citation>
    <scope>NUCLEOTIDE SEQUENCE [LARGE SCALE GENOMIC DNA]</scope>
    <source>
        <strain evidence="9">Araruama</strain>
    </source>
</reference>
<evidence type="ECO:0000256" key="5">
    <source>
        <dbReference type="PROSITE-ProRule" id="PRU01248"/>
    </source>
</evidence>
<gene>
    <name evidence="8" type="ORF">OMM_05056</name>
</gene>
<evidence type="ECO:0000256" key="2">
    <source>
        <dbReference type="ARBA" id="ARBA00022908"/>
    </source>
</evidence>
<sequence>MIFIVIYKQLKCLAIIRKKIMKKKPIIKLTECIHEFFTTYLKKVKGASPQTNDSYKNAFSLFLPFAAEHLNKKINSLKIDDLKTDLILSFLEYLETSRKNSVKTRNLRLSAIKSMARMIRLYYPEYKDVASSILRIPQKRESKPLVGFLTQDELLDVFNSVDLQRKDGFRDYVILHLLYDSGARAQEIADIKMDDIDSKGATVSILGKGQRYRLVQVWEKSIQMVERYVKNYRRSPEQEYEAYLFINQRGKKLSRHGIYRICKKYIQKALPEKRLRHLNFAHCFRHSCAVHMLMMNKSVTDIKIHLGHESIESTMIYLKLDQSKRKEVQKNYMDYMQAVIEEDEKINNLIEWENDQEVLEWLDSL</sequence>
<evidence type="ECO:0000259" key="6">
    <source>
        <dbReference type="PROSITE" id="PS51898"/>
    </source>
</evidence>
<dbReference type="PROSITE" id="PS51898">
    <property type="entry name" value="TYR_RECOMBINASE"/>
    <property type="match status" value="1"/>
</dbReference>
<accession>A0A1V1NYB5</accession>
<dbReference type="InterPro" id="IPR050090">
    <property type="entry name" value="Tyrosine_recombinase_XerCD"/>
</dbReference>
<keyword evidence="1" id="KW-0159">Chromosome partition</keyword>
<keyword evidence="4" id="KW-0233">DNA recombination</keyword>
<evidence type="ECO:0000313" key="9">
    <source>
        <dbReference type="Proteomes" id="UP000189670"/>
    </source>
</evidence>
<keyword evidence="2" id="KW-0229">DNA integration</keyword>
<dbReference type="Proteomes" id="UP000189670">
    <property type="component" value="Unassembled WGS sequence"/>
</dbReference>
<dbReference type="InterPro" id="IPR013762">
    <property type="entry name" value="Integrase-like_cat_sf"/>
</dbReference>
<dbReference type="InterPro" id="IPR004107">
    <property type="entry name" value="Integrase_SAM-like_N"/>
</dbReference>
<dbReference type="InterPro" id="IPR044068">
    <property type="entry name" value="CB"/>
</dbReference>
<dbReference type="Pfam" id="PF02899">
    <property type="entry name" value="Phage_int_SAM_1"/>
    <property type="match status" value="1"/>
</dbReference>
<dbReference type="Gene3D" id="1.10.150.130">
    <property type="match status" value="1"/>
</dbReference>
<dbReference type="SUPFAM" id="SSF56349">
    <property type="entry name" value="DNA breaking-rejoining enzymes"/>
    <property type="match status" value="1"/>
</dbReference>
<keyword evidence="3 5" id="KW-0238">DNA-binding</keyword>
<evidence type="ECO:0000256" key="4">
    <source>
        <dbReference type="ARBA" id="ARBA00023172"/>
    </source>
</evidence>
<evidence type="ECO:0000256" key="1">
    <source>
        <dbReference type="ARBA" id="ARBA00022829"/>
    </source>
</evidence>
<feature type="domain" description="Tyr recombinase" evidence="6">
    <location>
        <begin position="144"/>
        <end position="330"/>
    </location>
</feature>
<dbReference type="GO" id="GO:0003677">
    <property type="term" value="F:DNA binding"/>
    <property type="evidence" value="ECO:0007669"/>
    <property type="project" value="UniProtKB-UniRule"/>
</dbReference>
<dbReference type="PANTHER" id="PTHR30349:SF81">
    <property type="entry name" value="TYROSINE RECOMBINASE XERC"/>
    <property type="match status" value="1"/>
</dbReference>
<evidence type="ECO:0000256" key="3">
    <source>
        <dbReference type="ARBA" id="ARBA00023125"/>
    </source>
</evidence>